<dbReference type="Proteomes" id="UP000053201">
    <property type="component" value="Unassembled WGS sequence"/>
</dbReference>
<dbReference type="InterPro" id="IPR027417">
    <property type="entry name" value="P-loop_NTPase"/>
</dbReference>
<dbReference type="EMBL" id="KQ257471">
    <property type="protein sequence ID" value="KNC96069.1"/>
    <property type="molecule type" value="Genomic_DNA"/>
</dbReference>
<dbReference type="VEuPathDB" id="FungiDB:SPPG_08461"/>
<evidence type="ECO:0000259" key="2">
    <source>
        <dbReference type="Pfam" id="PF08706"/>
    </source>
</evidence>
<proteinExistence type="predicted"/>
<dbReference type="GO" id="GO:0016787">
    <property type="term" value="F:hydrolase activity"/>
    <property type="evidence" value="ECO:0007669"/>
    <property type="project" value="UniProtKB-KW"/>
</dbReference>
<dbReference type="InParanoid" id="A0A0L0H544"/>
<dbReference type="Pfam" id="PF08706">
    <property type="entry name" value="D5_N"/>
    <property type="match status" value="1"/>
</dbReference>
<sequence>MTVEITKHKQPESEGTFVTMDKKLKLDQKPKMLFRKDYFGIDNIIKWDVEEYVNNHKKYPYLTEFIGALPDDHEINAFVDFDLSYATEEDLPSDEEEDAIQIFVLQTFESLFLNDLFSYRCAFCRKGFASKKEKSEETGEYVEKGKWKVSFRIFADLRTTHKEMRNRLLHYFPDMSKAPACIRDKTFEHDSFFDPSVYEKNRKICCVGKRKSQYDSRVLEHLDTADPLEAFLIQHIDKYAECAEWAIQMADQKEAPKKQKTSTKSTKKSNDSFEQMAKEVILESFPNVYLLRDLGKADQLDHGINVFVKTKHCFLIDANHDVSVATMYFSITKSGIKFTCKQCDEETDAKPHKHTGIKKLFTRINSPIQSDDALLHALTSPSHLGIARALAAKSEGDILFDGSNFWMFRKQWVIIADQVVRLFMKNTLNPQCEQYVTELYDRLSEEEDKDKKADILEQIRKVERGHKLLTTNTDIKSIISCLKTEVYNEGFLKCRDNNPNIIGCNNGYFDLRDYTFKQYTKDIFITHTVGYDYFERDEDFDPDTYQQVLGVVAQYFPEDDEREIAQIFSGYCLRGDHKEKIFCVFTDKSDGFNGKTKFAQMITIAMGTYATEGNNDHLYVSTRFSNQNGHNAAMFAHEGDRLAIYDEMDEKKTIDTKEMKRRNGGATRGKGCRPSSKEFEFVDFMTKMIMIFNNGNQPKYDTSDNPFLERMLVLPFRAKFLSPAEYEKSEYQYKFLANPHIDERFSVWRPYILKWMIEGHKKYMEKGFNDIPAECRKWKEDVTKDVDNIEEWINEHIEKVDDLDCFVTTAEIRGKMDREIQEYFKGKKGHLVERLKVYLDNYVKESRLKIDEWNVDGTQKDKKFTDFFRGYMINC</sequence>
<accession>A0A0L0H544</accession>
<evidence type="ECO:0000256" key="1">
    <source>
        <dbReference type="ARBA" id="ARBA00022801"/>
    </source>
</evidence>
<dbReference type="PANTHER" id="PTHR35372:SF2">
    <property type="entry name" value="SF3 HELICASE DOMAIN-CONTAINING PROTEIN"/>
    <property type="match status" value="1"/>
</dbReference>
<protein>
    <recommendedName>
        <fullName evidence="2">Bacteriophage/plasmid primase P4 C-terminal domain-containing protein</fullName>
    </recommendedName>
</protein>
<dbReference type="AlphaFoldDB" id="A0A0L0H544"/>
<dbReference type="GeneID" id="27691625"/>
<organism evidence="3 4">
    <name type="scientific">Spizellomyces punctatus (strain DAOM BR117)</name>
    <dbReference type="NCBI Taxonomy" id="645134"/>
    <lineage>
        <taxon>Eukaryota</taxon>
        <taxon>Fungi</taxon>
        <taxon>Fungi incertae sedis</taxon>
        <taxon>Chytridiomycota</taxon>
        <taxon>Chytridiomycota incertae sedis</taxon>
        <taxon>Chytridiomycetes</taxon>
        <taxon>Spizellomycetales</taxon>
        <taxon>Spizellomycetaceae</taxon>
        <taxon>Spizellomyces</taxon>
    </lineage>
</organism>
<dbReference type="RefSeq" id="XP_016604109.1">
    <property type="nucleotide sequence ID" value="XM_016756615.1"/>
</dbReference>
<dbReference type="InterPro" id="IPR014818">
    <property type="entry name" value="Phage/plasmid_primase_P4_C"/>
</dbReference>
<keyword evidence="1" id="KW-0378">Hydrolase</keyword>
<evidence type="ECO:0000313" key="4">
    <source>
        <dbReference type="Proteomes" id="UP000053201"/>
    </source>
</evidence>
<keyword evidence="4" id="KW-1185">Reference proteome</keyword>
<name>A0A0L0H544_SPIPD</name>
<dbReference type="STRING" id="645134.A0A0L0H544"/>
<dbReference type="Gene3D" id="3.40.50.300">
    <property type="entry name" value="P-loop containing nucleotide triphosphate hydrolases"/>
    <property type="match status" value="1"/>
</dbReference>
<dbReference type="OrthoDB" id="2147280at2759"/>
<feature type="domain" description="Bacteriophage/plasmid primase P4 C-terminal" evidence="2">
    <location>
        <begin position="431"/>
        <end position="550"/>
    </location>
</feature>
<dbReference type="InterPro" id="IPR051620">
    <property type="entry name" value="ORF904-like_C"/>
</dbReference>
<evidence type="ECO:0000313" key="3">
    <source>
        <dbReference type="EMBL" id="KNC96069.1"/>
    </source>
</evidence>
<gene>
    <name evidence="3" type="ORF">SPPG_08461</name>
</gene>
<reference evidence="3 4" key="1">
    <citation type="submission" date="2009-08" db="EMBL/GenBank/DDBJ databases">
        <title>The Genome Sequence of Spizellomyces punctatus strain DAOM BR117.</title>
        <authorList>
            <consortium name="The Broad Institute Genome Sequencing Platform"/>
            <person name="Russ C."/>
            <person name="Cuomo C."/>
            <person name="Shea T."/>
            <person name="Young S.K."/>
            <person name="Zeng Q."/>
            <person name="Koehrsen M."/>
            <person name="Haas B."/>
            <person name="Borodovsky M."/>
            <person name="Guigo R."/>
            <person name="Alvarado L."/>
            <person name="Berlin A."/>
            <person name="Bochicchio J."/>
            <person name="Borenstein D."/>
            <person name="Chapman S."/>
            <person name="Chen Z."/>
            <person name="Engels R."/>
            <person name="Freedman E."/>
            <person name="Gellesch M."/>
            <person name="Goldberg J."/>
            <person name="Griggs A."/>
            <person name="Gujja S."/>
            <person name="Heiman D."/>
            <person name="Hepburn T."/>
            <person name="Howarth C."/>
            <person name="Jen D."/>
            <person name="Larson L."/>
            <person name="Lewis B."/>
            <person name="Mehta T."/>
            <person name="Park D."/>
            <person name="Pearson M."/>
            <person name="Roberts A."/>
            <person name="Saif S."/>
            <person name="Shenoy N."/>
            <person name="Sisk P."/>
            <person name="Stolte C."/>
            <person name="Sykes S."/>
            <person name="Thomson T."/>
            <person name="Walk T."/>
            <person name="White J."/>
            <person name="Yandava C."/>
            <person name="Burger G."/>
            <person name="Gray M.W."/>
            <person name="Holland P.W.H."/>
            <person name="King N."/>
            <person name="Lang F.B.F."/>
            <person name="Roger A.J."/>
            <person name="Ruiz-Trillo I."/>
            <person name="Lander E."/>
            <person name="Nusbaum C."/>
        </authorList>
    </citation>
    <scope>NUCLEOTIDE SEQUENCE [LARGE SCALE GENOMIC DNA]</scope>
    <source>
        <strain evidence="3 4">DAOM BR117</strain>
    </source>
</reference>
<dbReference type="PANTHER" id="PTHR35372">
    <property type="entry name" value="ATP BINDING PROTEIN-RELATED"/>
    <property type="match status" value="1"/>
</dbReference>